<dbReference type="PANTHER" id="PTHR45138:SF9">
    <property type="entry name" value="DIGUANYLATE CYCLASE DGCM-RELATED"/>
    <property type="match status" value="1"/>
</dbReference>
<evidence type="ECO:0000256" key="2">
    <source>
        <dbReference type="ARBA" id="ARBA00034247"/>
    </source>
</evidence>
<proteinExistence type="predicted"/>
<protein>
    <recommendedName>
        <fullName evidence="1">diguanylate cyclase</fullName>
        <ecNumber evidence="1">2.7.7.65</ecNumber>
    </recommendedName>
</protein>
<keyword evidence="3" id="KW-1133">Transmembrane helix</keyword>
<dbReference type="Pfam" id="PF00990">
    <property type="entry name" value="GGDEF"/>
    <property type="match status" value="2"/>
</dbReference>
<dbReference type="EMBL" id="VXDD01000003">
    <property type="protein sequence ID" value="KAB0300647.1"/>
    <property type="molecule type" value="Genomic_DNA"/>
</dbReference>
<gene>
    <name evidence="5" type="ORF">F2Z80_16100</name>
</gene>
<feature type="transmembrane region" description="Helical" evidence="3">
    <location>
        <begin position="164"/>
        <end position="186"/>
    </location>
</feature>
<feature type="transmembrane region" description="Helical" evidence="3">
    <location>
        <begin position="124"/>
        <end position="144"/>
    </location>
</feature>
<dbReference type="InterPro" id="IPR029787">
    <property type="entry name" value="Nucleotide_cyclase"/>
</dbReference>
<feature type="transmembrane region" description="Helical" evidence="3">
    <location>
        <begin position="219"/>
        <end position="239"/>
    </location>
</feature>
<dbReference type="SMART" id="SM00267">
    <property type="entry name" value="GGDEF"/>
    <property type="match status" value="1"/>
</dbReference>
<feature type="transmembrane region" description="Helical" evidence="3">
    <location>
        <begin position="92"/>
        <end position="112"/>
    </location>
</feature>
<dbReference type="Proteomes" id="UP000326687">
    <property type="component" value="Unassembled WGS sequence"/>
</dbReference>
<dbReference type="InterPro" id="IPR043128">
    <property type="entry name" value="Rev_trsase/Diguanyl_cyclase"/>
</dbReference>
<comment type="catalytic activity">
    <reaction evidence="2">
        <text>2 GTP = 3',3'-c-di-GMP + 2 diphosphate</text>
        <dbReference type="Rhea" id="RHEA:24898"/>
        <dbReference type="ChEBI" id="CHEBI:33019"/>
        <dbReference type="ChEBI" id="CHEBI:37565"/>
        <dbReference type="ChEBI" id="CHEBI:58805"/>
        <dbReference type="EC" id="2.7.7.65"/>
    </reaction>
</comment>
<dbReference type="AlphaFoldDB" id="A0A5N3S287"/>
<dbReference type="Gene3D" id="3.30.70.270">
    <property type="match status" value="1"/>
</dbReference>
<evidence type="ECO:0000313" key="5">
    <source>
        <dbReference type="EMBL" id="KAB0300647.1"/>
    </source>
</evidence>
<keyword evidence="3" id="KW-0812">Transmembrane</keyword>
<dbReference type="GO" id="GO:0043709">
    <property type="term" value="P:cell adhesion involved in single-species biofilm formation"/>
    <property type="evidence" value="ECO:0007669"/>
    <property type="project" value="TreeGrafter"/>
</dbReference>
<comment type="caution">
    <text evidence="5">The sequence shown here is derived from an EMBL/GenBank/DDBJ whole genome shotgun (WGS) entry which is preliminary data.</text>
</comment>
<dbReference type="RefSeq" id="WP_150896391.1">
    <property type="nucleotide sequence ID" value="NZ_VXDD01000003.1"/>
</dbReference>
<dbReference type="PROSITE" id="PS50887">
    <property type="entry name" value="GGDEF"/>
    <property type="match status" value="1"/>
</dbReference>
<feature type="transmembrane region" description="Helical" evidence="3">
    <location>
        <begin position="12"/>
        <end position="34"/>
    </location>
</feature>
<reference evidence="5 6" key="1">
    <citation type="submission" date="2019-09" db="EMBL/GenBank/DDBJ databases">
        <title>Vibrio Fortis S7-72.</title>
        <authorList>
            <person name="Das S.K."/>
        </authorList>
    </citation>
    <scope>NUCLEOTIDE SEQUENCE [LARGE SCALE GENOMIC DNA]</scope>
    <source>
        <strain evidence="5 6">S7-72</strain>
    </source>
</reference>
<dbReference type="GO" id="GO:0005886">
    <property type="term" value="C:plasma membrane"/>
    <property type="evidence" value="ECO:0007669"/>
    <property type="project" value="TreeGrafter"/>
</dbReference>
<feature type="transmembrane region" description="Helical" evidence="3">
    <location>
        <begin position="193"/>
        <end position="213"/>
    </location>
</feature>
<feature type="domain" description="GGDEF" evidence="4">
    <location>
        <begin position="261"/>
        <end position="414"/>
    </location>
</feature>
<dbReference type="SUPFAM" id="SSF55073">
    <property type="entry name" value="Nucleotide cyclase"/>
    <property type="match status" value="1"/>
</dbReference>
<sequence>MSSSFVTSSLFRFCFPLLLLSILLVGMNNVILITESNHGFANNLPYILLSVAGVLCFTFKQGRMAMVSIAMLVAYTVIQTRLQSPLNTGTTLLELSLLAALLPVSCLLVYAFPDTALSARTTGFYLLAIGLFIAWSQLIITHFYDGGFESWNEGVLFTVSSLSKLPFILLMYSIGLSGLTAILVLMYNRPIDVVVYSSIVMASSTFIFFDVLYISSTLFSLSGVLIIIYMMSASHALAFNDQLTNIPGRHALESDMKHLGRKYSLAMLDIDHFKTFNDTYGHDIGDEVLKLVASRMKLTSGRPRIYRYGGEEFTIIYRRKQAKQVVGHLNELIQDIAAYDIVIRDNHARPNCDDTGSKNRGQGSLASKIVNVTVSIGLADSKTTKKPEEVMKLADNALYKAKKAGRNRLSISKE</sequence>
<dbReference type="InterPro" id="IPR000160">
    <property type="entry name" value="GGDEF_dom"/>
</dbReference>
<dbReference type="NCBIfam" id="TIGR00254">
    <property type="entry name" value="GGDEF"/>
    <property type="match status" value="1"/>
</dbReference>
<evidence type="ECO:0000259" key="4">
    <source>
        <dbReference type="PROSITE" id="PS50887"/>
    </source>
</evidence>
<accession>A0A5N3S287</accession>
<name>A0A5N3S287_9VIBR</name>
<keyword evidence="3" id="KW-0472">Membrane</keyword>
<evidence type="ECO:0000256" key="1">
    <source>
        <dbReference type="ARBA" id="ARBA00012528"/>
    </source>
</evidence>
<feature type="transmembrane region" description="Helical" evidence="3">
    <location>
        <begin position="40"/>
        <end position="57"/>
    </location>
</feature>
<evidence type="ECO:0000256" key="3">
    <source>
        <dbReference type="SAM" id="Phobius"/>
    </source>
</evidence>
<dbReference type="EC" id="2.7.7.65" evidence="1"/>
<dbReference type="InterPro" id="IPR050469">
    <property type="entry name" value="Diguanylate_Cyclase"/>
</dbReference>
<dbReference type="PANTHER" id="PTHR45138">
    <property type="entry name" value="REGULATORY COMPONENTS OF SENSORY TRANSDUCTION SYSTEM"/>
    <property type="match status" value="1"/>
</dbReference>
<dbReference type="GO" id="GO:0052621">
    <property type="term" value="F:diguanylate cyclase activity"/>
    <property type="evidence" value="ECO:0007669"/>
    <property type="project" value="UniProtKB-EC"/>
</dbReference>
<evidence type="ECO:0000313" key="6">
    <source>
        <dbReference type="Proteomes" id="UP000326687"/>
    </source>
</evidence>
<dbReference type="GO" id="GO:1902201">
    <property type="term" value="P:negative regulation of bacterial-type flagellum-dependent cell motility"/>
    <property type="evidence" value="ECO:0007669"/>
    <property type="project" value="TreeGrafter"/>
</dbReference>
<organism evidence="5 6">
    <name type="scientific">Vibrio fortis</name>
    <dbReference type="NCBI Taxonomy" id="212667"/>
    <lineage>
        <taxon>Bacteria</taxon>
        <taxon>Pseudomonadati</taxon>
        <taxon>Pseudomonadota</taxon>
        <taxon>Gammaproteobacteria</taxon>
        <taxon>Vibrionales</taxon>
        <taxon>Vibrionaceae</taxon>
        <taxon>Vibrio</taxon>
    </lineage>
</organism>
<dbReference type="CDD" id="cd01949">
    <property type="entry name" value="GGDEF"/>
    <property type="match status" value="1"/>
</dbReference>